<proteinExistence type="predicted"/>
<reference evidence="1 2" key="1">
    <citation type="submission" date="2018-10" db="EMBL/GenBank/DDBJ databases">
        <title>The complete genome of Acinetobacter wuhouensis strain WCHAW010062.</title>
        <authorList>
            <person name="Hu Y."/>
            <person name="Long H."/>
            <person name="Feng Y."/>
            <person name="Zong Z."/>
        </authorList>
    </citation>
    <scope>NUCLEOTIDE SEQUENCE [LARGE SCALE GENOMIC DNA]</scope>
    <source>
        <strain evidence="1 2">WCHAW010062</strain>
    </source>
</reference>
<accession>A0A3G2T5J8</accession>
<gene>
    <name evidence="1" type="ORF">CDG68_18630</name>
</gene>
<dbReference type="Proteomes" id="UP000279962">
    <property type="component" value="Chromosome"/>
</dbReference>
<sequence>MNFNVNGFFYTDDRDDLCRKYLDISRKNYQPSKPQLMVVMMNPGSSKPIGELKNNVLIPTKPDPTQFQIMKIMDKKNIDFARVINLSDLREPSSSMFYSKIKNGRQDHKHSIFDESREEDLNDLFVKDVPIIFAWGVNSSLDQLTKLAVSKLKISNPLGILKNNNKYYHARPWSVKKQQKWVNDILDQMNI</sequence>
<dbReference type="InterPro" id="IPR012441">
    <property type="entry name" value="DUF1643"/>
</dbReference>
<organism evidence="1 2">
    <name type="scientific">Acinetobacter wuhouensis</name>
    <dbReference type="NCBI Taxonomy" id="1879050"/>
    <lineage>
        <taxon>Bacteria</taxon>
        <taxon>Pseudomonadati</taxon>
        <taxon>Pseudomonadota</taxon>
        <taxon>Gammaproteobacteria</taxon>
        <taxon>Moraxellales</taxon>
        <taxon>Moraxellaceae</taxon>
        <taxon>Acinetobacter</taxon>
    </lineage>
</organism>
<dbReference type="Pfam" id="PF07799">
    <property type="entry name" value="DUF1643"/>
    <property type="match status" value="1"/>
</dbReference>
<dbReference type="EMBL" id="CP033133">
    <property type="protein sequence ID" value="AYO55538.1"/>
    <property type="molecule type" value="Genomic_DNA"/>
</dbReference>
<dbReference type="RefSeq" id="WP_087554126.1">
    <property type="nucleotide sequence ID" value="NZ_CP033133.1"/>
</dbReference>
<protein>
    <submittedName>
        <fullName evidence="1">DUF1643 domain-containing protein</fullName>
    </submittedName>
</protein>
<name>A0A3G2T5J8_9GAMM</name>
<evidence type="ECO:0000313" key="2">
    <source>
        <dbReference type="Proteomes" id="UP000279962"/>
    </source>
</evidence>
<evidence type="ECO:0000313" key="1">
    <source>
        <dbReference type="EMBL" id="AYO55538.1"/>
    </source>
</evidence>
<dbReference type="AlphaFoldDB" id="A0A3G2T5J8"/>